<organism evidence="1">
    <name type="scientific">marine metagenome</name>
    <dbReference type="NCBI Taxonomy" id="408172"/>
    <lineage>
        <taxon>unclassified sequences</taxon>
        <taxon>metagenomes</taxon>
        <taxon>ecological metagenomes</taxon>
    </lineage>
</organism>
<feature type="non-terminal residue" evidence="1">
    <location>
        <position position="1"/>
    </location>
</feature>
<reference evidence="1" key="1">
    <citation type="submission" date="2018-05" db="EMBL/GenBank/DDBJ databases">
        <authorList>
            <person name="Lanie J.A."/>
            <person name="Ng W.-L."/>
            <person name="Kazmierczak K.M."/>
            <person name="Andrzejewski T.M."/>
            <person name="Davidsen T.M."/>
            <person name="Wayne K.J."/>
            <person name="Tettelin H."/>
            <person name="Glass J.I."/>
            <person name="Rusch D."/>
            <person name="Podicherti R."/>
            <person name="Tsui H.-C.T."/>
            <person name="Winkler M.E."/>
        </authorList>
    </citation>
    <scope>NUCLEOTIDE SEQUENCE</scope>
</reference>
<proteinExistence type="predicted"/>
<protein>
    <submittedName>
        <fullName evidence="1">Uncharacterized protein</fullName>
    </submittedName>
</protein>
<evidence type="ECO:0000313" key="1">
    <source>
        <dbReference type="EMBL" id="SVC41278.1"/>
    </source>
</evidence>
<sequence length="98" mass="10919">VFKAKKITVFLPGDDKTQVFKGVKFQSNPEVGVLAVFPGEGKEALVFSGLSFCIEMDKTGAKESFDMAEKAHSVSREQMKQMFERETGQRDRFSSSFG</sequence>
<dbReference type="AlphaFoldDB" id="A0A382LXQ2"/>
<accession>A0A382LXQ2</accession>
<dbReference type="EMBL" id="UINC01089853">
    <property type="protein sequence ID" value="SVC41278.1"/>
    <property type="molecule type" value="Genomic_DNA"/>
</dbReference>
<gene>
    <name evidence="1" type="ORF">METZ01_LOCUS294132</name>
</gene>
<name>A0A382LXQ2_9ZZZZ</name>